<accession>A0A5M9K0V6</accession>
<name>A0A5M9K0V6_MONFR</name>
<comment type="caution">
    <text evidence="1">The sequence shown here is derived from an EMBL/GenBank/DDBJ whole genome shotgun (WGS) entry which is preliminary data.</text>
</comment>
<evidence type="ECO:0000313" key="2">
    <source>
        <dbReference type="Proteomes" id="UP000322873"/>
    </source>
</evidence>
<dbReference type="AlphaFoldDB" id="A0A5M9K0V6"/>
<proteinExistence type="predicted"/>
<gene>
    <name evidence="1" type="ORF">EYC84_004362</name>
</gene>
<dbReference type="EMBL" id="VICG01000002">
    <property type="protein sequence ID" value="KAA8575161.1"/>
    <property type="molecule type" value="Genomic_DNA"/>
</dbReference>
<keyword evidence="2" id="KW-1185">Reference proteome</keyword>
<sequence>MHACMHLWRVSMSMSACQHDDVDVHFHIPPSSHPSIHSYHSNTPNTGFILVYPRTICMHGMNILIPIPPLSLHRLPFYHLCTAREIKNRAEFFITPAPSLKPRNDRRLET</sequence>
<organism evidence="1 2">
    <name type="scientific">Monilinia fructicola</name>
    <name type="common">Brown rot fungus</name>
    <name type="synonym">Ciboria fructicola</name>
    <dbReference type="NCBI Taxonomy" id="38448"/>
    <lineage>
        <taxon>Eukaryota</taxon>
        <taxon>Fungi</taxon>
        <taxon>Dikarya</taxon>
        <taxon>Ascomycota</taxon>
        <taxon>Pezizomycotina</taxon>
        <taxon>Leotiomycetes</taxon>
        <taxon>Helotiales</taxon>
        <taxon>Sclerotiniaceae</taxon>
        <taxon>Monilinia</taxon>
    </lineage>
</organism>
<reference evidence="1 2" key="1">
    <citation type="submission" date="2019-06" db="EMBL/GenBank/DDBJ databases">
        <title>Genome Sequence of the Brown Rot Fungal Pathogen Monilinia fructicola.</title>
        <authorList>
            <person name="De Miccolis Angelini R.M."/>
            <person name="Landi L."/>
            <person name="Abate D."/>
            <person name="Pollastro S."/>
            <person name="Romanazzi G."/>
            <person name="Faretra F."/>
        </authorList>
    </citation>
    <scope>NUCLEOTIDE SEQUENCE [LARGE SCALE GENOMIC DNA]</scope>
    <source>
        <strain evidence="1 2">Mfrc123</strain>
    </source>
</reference>
<evidence type="ECO:0000313" key="1">
    <source>
        <dbReference type="EMBL" id="KAA8575161.1"/>
    </source>
</evidence>
<dbReference type="Proteomes" id="UP000322873">
    <property type="component" value="Unassembled WGS sequence"/>
</dbReference>
<protein>
    <submittedName>
        <fullName evidence="1">Uncharacterized protein</fullName>
    </submittedName>
</protein>